<organism evidence="1 2">
    <name type="scientific">Holotrichia oblita</name>
    <name type="common">Chafer beetle</name>
    <dbReference type="NCBI Taxonomy" id="644536"/>
    <lineage>
        <taxon>Eukaryota</taxon>
        <taxon>Metazoa</taxon>
        <taxon>Ecdysozoa</taxon>
        <taxon>Arthropoda</taxon>
        <taxon>Hexapoda</taxon>
        <taxon>Insecta</taxon>
        <taxon>Pterygota</taxon>
        <taxon>Neoptera</taxon>
        <taxon>Endopterygota</taxon>
        <taxon>Coleoptera</taxon>
        <taxon>Polyphaga</taxon>
        <taxon>Scarabaeiformia</taxon>
        <taxon>Scarabaeidae</taxon>
        <taxon>Melolonthinae</taxon>
        <taxon>Holotrichia</taxon>
    </lineage>
</organism>
<keyword evidence="2" id="KW-1185">Reference proteome</keyword>
<comment type="caution">
    <text evidence="1">The sequence shown here is derived from an EMBL/GenBank/DDBJ whole genome shotgun (WGS) entry which is preliminary data.</text>
</comment>
<gene>
    <name evidence="1" type="ORF">MML48_8g00001085</name>
</gene>
<proteinExistence type="predicted"/>
<protein>
    <submittedName>
        <fullName evidence="1">2-hydroxyacid dehydrogenase-related</fullName>
    </submittedName>
</protein>
<dbReference type="EMBL" id="CM043022">
    <property type="protein sequence ID" value="KAI4455890.1"/>
    <property type="molecule type" value="Genomic_DNA"/>
</dbReference>
<evidence type="ECO:0000313" key="2">
    <source>
        <dbReference type="Proteomes" id="UP001056778"/>
    </source>
</evidence>
<evidence type="ECO:0000313" key="1">
    <source>
        <dbReference type="EMBL" id="KAI4455890.1"/>
    </source>
</evidence>
<reference evidence="1" key="1">
    <citation type="submission" date="2022-04" db="EMBL/GenBank/DDBJ databases">
        <title>Chromosome-scale genome assembly of Holotrichia oblita Faldermann.</title>
        <authorList>
            <person name="Rongchong L."/>
        </authorList>
    </citation>
    <scope>NUCLEOTIDE SEQUENCE</scope>
    <source>
        <strain evidence="1">81SQS9</strain>
    </source>
</reference>
<accession>A0ACB9SL12</accession>
<sequence length="321" mass="34620">MTELKVLITNHEVPKVAIDLLGEKCTLIINEEKPYANREQILAKCPGVDAIFWASKERLDAEVLDKAGPQMKVVGCMSAGLDNVDVETLKARGIKLSNTPVVLNDAVADVAVLLALGAARRITEGRRAIEQGTWRYGVQWQLGRDISGSTVGIVGLGGIGQAIVTKLTKFGVSKFLYSGHKEKEEGKLLNAKFVTFDELIKESDFVIIACPLTTETKGLFNATVFDKMKNTSILINIARGGIVVQNDLVEALQQKKIFAAGLDVMTPEPLPRDSPLLKLDNVVLLPHIGSATIGTRAAMAQLTAQNILMGLGGAPMFTPVY</sequence>
<dbReference type="Proteomes" id="UP001056778">
    <property type="component" value="Chromosome 8"/>
</dbReference>
<name>A0ACB9SL12_HOLOL</name>